<evidence type="ECO:0008006" key="15">
    <source>
        <dbReference type="Google" id="ProtNLM"/>
    </source>
</evidence>
<dbReference type="InterPro" id="IPR037206">
    <property type="entry name" value="VPS28_C_sf"/>
</dbReference>
<keyword evidence="4 10" id="KW-0812">Transmembrane</keyword>
<evidence type="ECO:0000256" key="5">
    <source>
        <dbReference type="ARBA" id="ARBA00022753"/>
    </source>
</evidence>
<evidence type="ECO:0000313" key="14">
    <source>
        <dbReference type="Proteomes" id="UP000398389"/>
    </source>
</evidence>
<evidence type="ECO:0000256" key="7">
    <source>
        <dbReference type="ARBA" id="ARBA00022989"/>
    </source>
</evidence>
<reference evidence="13 14" key="1">
    <citation type="submission" date="2019-09" db="EMBL/GenBank/DDBJ databases">
        <authorList>
            <person name="Brejova B."/>
        </authorList>
    </citation>
    <scope>NUCLEOTIDE SEQUENCE [LARGE SCALE GENOMIC DNA]</scope>
</reference>
<dbReference type="InterPro" id="IPR007143">
    <property type="entry name" value="Vps28"/>
</dbReference>
<dbReference type="SUPFAM" id="SSF140427">
    <property type="entry name" value="VPS28 C-terminal domain-like"/>
    <property type="match status" value="1"/>
</dbReference>
<dbReference type="GO" id="GO:0005783">
    <property type="term" value="C:endoplasmic reticulum"/>
    <property type="evidence" value="ECO:0007669"/>
    <property type="project" value="TreeGrafter"/>
</dbReference>
<gene>
    <name evidence="13" type="ORF">SAPINGB_P005646</name>
</gene>
<keyword evidence="8 10" id="KW-0472">Membrane</keyword>
<dbReference type="InterPro" id="IPR037202">
    <property type="entry name" value="ESCRT_assembly_dom"/>
</dbReference>
<evidence type="ECO:0000256" key="10">
    <source>
        <dbReference type="SAM" id="Phobius"/>
    </source>
</evidence>
<dbReference type="Pfam" id="PF03997">
    <property type="entry name" value="VPS28"/>
    <property type="match status" value="1"/>
</dbReference>
<dbReference type="Gene3D" id="3.60.21.10">
    <property type="match status" value="1"/>
</dbReference>
<dbReference type="Gene3D" id="1.20.1440.200">
    <property type="match status" value="1"/>
</dbReference>
<dbReference type="OrthoDB" id="9984693at2759"/>
<evidence type="ECO:0000313" key="13">
    <source>
        <dbReference type="EMBL" id="VVT57290.1"/>
    </source>
</evidence>
<evidence type="ECO:0000256" key="1">
    <source>
        <dbReference type="ARBA" id="ARBA00004141"/>
    </source>
</evidence>
<dbReference type="PROSITE" id="PS51310">
    <property type="entry name" value="VPS28_C"/>
    <property type="match status" value="1"/>
</dbReference>
<sequence length="520" mass="59313">MEVPPPYAPTTYSGGSLKKAFLRDSIDHNEYTPTCLRLIAQYNAMLKNEAVNKEFGSLEKFKDRFGLEYVLGIERLKVGIPVTFGETVSTANTAIQTQVSDIDFNKNSGNDLSGGKMKGGAKSIAEITGNFITCMDAVRLKYRAKDQLHPLLSELVTSLNRITIDGKDFTGKGTSCYWKDDKDLVRLVAFGDPQIRGVNSASSLRTKIDIWGNDYYLAHIYKVLVQFLEPTHVSIMGDLISSQWISNKEFYEREQRFSKKIFRKDILLKNTHFFNICGNHDIGYAGEMTKERVDRFEKLYGSVNFVNYYPEGYRIVVLNSLAIDGPGWENIYYDQTLKFLHSLKKEEYKGPTILLTHVPMYKESGICKDGPLFNYYGSEYRNVLKEQNQLSQESTKMVLECVFNLEYGGVILTGHDHDGCVIEYEHNKTEWIIINSKSGYRVTKSTIIGPKILEATVRSMMGEFGGNAGLLSASIDQKNQWMFNYRLCPFHVQHLWWATQVITIFSAILIATFFVFRKLK</sequence>
<evidence type="ECO:0000259" key="11">
    <source>
        <dbReference type="PROSITE" id="PS51310"/>
    </source>
</evidence>
<dbReference type="InterPro" id="IPR033308">
    <property type="entry name" value="PGAP5/Cdc1/Ted1"/>
</dbReference>
<evidence type="ECO:0000256" key="3">
    <source>
        <dbReference type="ARBA" id="ARBA00022448"/>
    </source>
</evidence>
<dbReference type="InterPro" id="IPR004843">
    <property type="entry name" value="Calcineurin-like_PHP"/>
</dbReference>
<organism evidence="13 14">
    <name type="scientific">Magnusiomyces paraingens</name>
    <dbReference type="NCBI Taxonomy" id="2606893"/>
    <lineage>
        <taxon>Eukaryota</taxon>
        <taxon>Fungi</taxon>
        <taxon>Dikarya</taxon>
        <taxon>Ascomycota</taxon>
        <taxon>Saccharomycotina</taxon>
        <taxon>Dipodascomycetes</taxon>
        <taxon>Dipodascales</taxon>
        <taxon>Dipodascaceae</taxon>
        <taxon>Magnusiomyces</taxon>
    </lineage>
</organism>
<proteinExistence type="inferred from homology"/>
<dbReference type="InterPro" id="IPR029052">
    <property type="entry name" value="Metallo-depent_PP-like"/>
</dbReference>
<dbReference type="InterPro" id="IPR038358">
    <property type="entry name" value="VPS28_N_sf"/>
</dbReference>
<dbReference type="PANTHER" id="PTHR13315:SF1">
    <property type="entry name" value="PROTEIN TED1"/>
    <property type="match status" value="1"/>
</dbReference>
<evidence type="ECO:0000259" key="12">
    <source>
        <dbReference type="PROSITE" id="PS51313"/>
    </source>
</evidence>
<dbReference type="Gene3D" id="1.20.120.1130">
    <property type="match status" value="1"/>
</dbReference>
<dbReference type="GO" id="GO:0043162">
    <property type="term" value="P:ubiquitin-dependent protein catabolic process via the multivesicular body sorting pathway"/>
    <property type="evidence" value="ECO:0007669"/>
    <property type="project" value="UniProtKB-ARBA"/>
</dbReference>
<dbReference type="Proteomes" id="UP000398389">
    <property type="component" value="Unassembled WGS sequence"/>
</dbReference>
<evidence type="ECO:0000256" key="6">
    <source>
        <dbReference type="ARBA" id="ARBA00022927"/>
    </source>
</evidence>
<dbReference type="GO" id="GO:0006506">
    <property type="term" value="P:GPI anchor biosynthetic process"/>
    <property type="evidence" value="ECO:0007669"/>
    <property type="project" value="InterPro"/>
</dbReference>
<name>A0A5E8C2Q7_9ASCO</name>
<keyword evidence="6 9" id="KW-0653">Protein transport</keyword>
<keyword evidence="7 10" id="KW-1133">Transmembrane helix</keyword>
<dbReference type="AlphaFoldDB" id="A0A5E8C2Q7"/>
<dbReference type="GO" id="GO:0006886">
    <property type="term" value="P:intracellular protein transport"/>
    <property type="evidence" value="ECO:0007669"/>
    <property type="project" value="UniProtKB-ARBA"/>
</dbReference>
<feature type="domain" description="VPS28 N-terminal" evidence="12">
    <location>
        <begin position="1"/>
        <end position="86"/>
    </location>
</feature>
<dbReference type="Pfam" id="PF00149">
    <property type="entry name" value="Metallophos"/>
    <property type="match status" value="1"/>
</dbReference>
<protein>
    <recommendedName>
        <fullName evidence="15">Calcineurin-like phosphoesterase domain-containing protein</fullName>
    </recommendedName>
</protein>
<dbReference type="PROSITE" id="PS51313">
    <property type="entry name" value="VPS28_N"/>
    <property type="match status" value="1"/>
</dbReference>
<evidence type="ECO:0000256" key="9">
    <source>
        <dbReference type="PROSITE-ProRule" id="PRU00642"/>
    </source>
</evidence>
<dbReference type="SUPFAM" id="SSF56300">
    <property type="entry name" value="Metallo-dependent phosphatases"/>
    <property type="match status" value="1"/>
</dbReference>
<keyword evidence="3 9" id="KW-0813">Transport</keyword>
<accession>A0A5E8C2Q7</accession>
<evidence type="ECO:0000256" key="2">
    <source>
        <dbReference type="ARBA" id="ARBA00004177"/>
    </source>
</evidence>
<evidence type="ECO:0000256" key="8">
    <source>
        <dbReference type="ARBA" id="ARBA00023136"/>
    </source>
</evidence>
<dbReference type="InterPro" id="IPR017899">
    <property type="entry name" value="VPS28_C"/>
</dbReference>
<dbReference type="PANTHER" id="PTHR13315">
    <property type="entry name" value="METALLO PHOSPHOESTERASE RELATED"/>
    <property type="match status" value="1"/>
</dbReference>
<dbReference type="GO" id="GO:0016787">
    <property type="term" value="F:hydrolase activity"/>
    <property type="evidence" value="ECO:0007669"/>
    <property type="project" value="InterPro"/>
</dbReference>
<comment type="similarity">
    <text evidence="9">Belongs to the VPS28 family.</text>
</comment>
<feature type="domain" description="VPS28 C-terminal" evidence="11">
    <location>
        <begin position="119"/>
        <end position="178"/>
    </location>
</feature>
<dbReference type="GO" id="GO:0072666">
    <property type="term" value="P:establishment of protein localization to vacuole"/>
    <property type="evidence" value="ECO:0007669"/>
    <property type="project" value="UniProtKB-ARBA"/>
</dbReference>
<keyword evidence="5" id="KW-0967">Endosome</keyword>
<dbReference type="GO" id="GO:0000813">
    <property type="term" value="C:ESCRT I complex"/>
    <property type="evidence" value="ECO:0007669"/>
    <property type="project" value="InterPro"/>
</dbReference>
<dbReference type="SUPFAM" id="SSF140111">
    <property type="entry name" value="Endosomal sorting complex assembly domain"/>
    <property type="match status" value="1"/>
</dbReference>
<dbReference type="EMBL" id="CABVLU010000004">
    <property type="protein sequence ID" value="VVT57290.1"/>
    <property type="molecule type" value="Genomic_DNA"/>
</dbReference>
<keyword evidence="14" id="KW-1185">Reference proteome</keyword>
<dbReference type="GO" id="GO:0032509">
    <property type="term" value="P:endosome transport via multivesicular body sorting pathway"/>
    <property type="evidence" value="ECO:0007669"/>
    <property type="project" value="InterPro"/>
</dbReference>
<dbReference type="InterPro" id="IPR017898">
    <property type="entry name" value="VPS28_N"/>
</dbReference>
<evidence type="ECO:0000256" key="4">
    <source>
        <dbReference type="ARBA" id="ARBA00022692"/>
    </source>
</evidence>
<comment type="subcellular location">
    <subcellularLocation>
        <location evidence="2">Endosome</location>
    </subcellularLocation>
    <subcellularLocation>
        <location evidence="1">Membrane</location>
        <topology evidence="1">Multi-pass membrane protein</topology>
    </subcellularLocation>
</comment>
<dbReference type="RefSeq" id="XP_031856251.1">
    <property type="nucleotide sequence ID" value="XM_032000360.1"/>
</dbReference>
<feature type="transmembrane region" description="Helical" evidence="10">
    <location>
        <begin position="495"/>
        <end position="516"/>
    </location>
</feature>
<dbReference type="GeneID" id="43584460"/>